<reference evidence="4" key="2">
    <citation type="journal article" date="2020" name="Nat. Commun.">
        <title>Large-scale genome sequencing of mycorrhizal fungi provides insights into the early evolution of symbiotic traits.</title>
        <authorList>
            <person name="Miyauchi S."/>
            <person name="Kiss E."/>
            <person name="Kuo A."/>
            <person name="Drula E."/>
            <person name="Kohler A."/>
            <person name="Sanchez-Garcia M."/>
            <person name="Morin E."/>
            <person name="Andreopoulos B."/>
            <person name="Barry K.W."/>
            <person name="Bonito G."/>
            <person name="Buee M."/>
            <person name="Carver A."/>
            <person name="Chen C."/>
            <person name="Cichocki N."/>
            <person name="Clum A."/>
            <person name="Culley D."/>
            <person name="Crous P.W."/>
            <person name="Fauchery L."/>
            <person name="Girlanda M."/>
            <person name="Hayes R.D."/>
            <person name="Keri Z."/>
            <person name="LaButti K."/>
            <person name="Lipzen A."/>
            <person name="Lombard V."/>
            <person name="Magnuson J."/>
            <person name="Maillard F."/>
            <person name="Murat C."/>
            <person name="Nolan M."/>
            <person name="Ohm R.A."/>
            <person name="Pangilinan J."/>
            <person name="Pereira M.F."/>
            <person name="Perotto S."/>
            <person name="Peter M."/>
            <person name="Pfister S."/>
            <person name="Riley R."/>
            <person name="Sitrit Y."/>
            <person name="Stielow J.B."/>
            <person name="Szollosi G."/>
            <person name="Zifcakova L."/>
            <person name="Stursova M."/>
            <person name="Spatafora J.W."/>
            <person name="Tedersoo L."/>
            <person name="Vaario L.M."/>
            <person name="Yamada A."/>
            <person name="Yan M."/>
            <person name="Wang P."/>
            <person name="Xu J."/>
            <person name="Bruns T."/>
            <person name="Baldrian P."/>
            <person name="Vilgalys R."/>
            <person name="Dunand C."/>
            <person name="Henrissat B."/>
            <person name="Grigoriev I.V."/>
            <person name="Hibbett D."/>
            <person name="Nagy L.G."/>
            <person name="Martin F.M."/>
        </authorList>
    </citation>
    <scope>NUCLEOTIDE SEQUENCE</scope>
    <source>
        <strain evidence="4">Prilba</strain>
    </source>
</reference>
<dbReference type="GO" id="GO:0016829">
    <property type="term" value="F:lyase activity"/>
    <property type="evidence" value="ECO:0007669"/>
    <property type="project" value="UniProtKB-KW"/>
</dbReference>
<name>A0A9P5MR01_9AGAM</name>
<protein>
    <submittedName>
        <fullName evidence="4">Pectin lyase fold/virulence factor</fullName>
    </submittedName>
</protein>
<gene>
    <name evidence="4" type="ORF">DFH94DRAFT_696150</name>
</gene>
<keyword evidence="2" id="KW-0732">Signal</keyword>
<evidence type="ECO:0000313" key="4">
    <source>
        <dbReference type="EMBL" id="KAF8472372.1"/>
    </source>
</evidence>
<dbReference type="Proteomes" id="UP000759537">
    <property type="component" value="Unassembled WGS sequence"/>
</dbReference>
<keyword evidence="1" id="KW-0812">Transmembrane</keyword>
<dbReference type="InterPro" id="IPR039448">
    <property type="entry name" value="Beta_helix"/>
</dbReference>
<dbReference type="SUPFAM" id="SSF51126">
    <property type="entry name" value="Pectin lyase-like"/>
    <property type="match status" value="1"/>
</dbReference>
<keyword evidence="4" id="KW-0456">Lyase</keyword>
<feature type="domain" description="Right handed beta helix" evidence="3">
    <location>
        <begin position="198"/>
        <end position="370"/>
    </location>
</feature>
<dbReference type="Gene3D" id="2.160.20.10">
    <property type="entry name" value="Single-stranded right-handed beta-helix, Pectin lyase-like"/>
    <property type="match status" value="1"/>
</dbReference>
<dbReference type="SMART" id="SM00710">
    <property type="entry name" value="PbH1"/>
    <property type="match status" value="7"/>
</dbReference>
<evidence type="ECO:0000256" key="2">
    <source>
        <dbReference type="SAM" id="SignalP"/>
    </source>
</evidence>
<dbReference type="InterPro" id="IPR006626">
    <property type="entry name" value="PbH1"/>
</dbReference>
<sequence>MYLDPILLLLATPPIFAPLAFASKVIQRSYADTPFQQVWLPTIPVLSRRASCIPPDPANTVTDRLNLALNSSGPGFVLQLCPNEHYMIQAPILFAAPNQEISTVGYPTDNSRATLVVSGPVANGQNHTTAIDGTCANCSGAILRNIQINGTRAGAPPATGGANIEMGGPNSNQLIEYVHSYDPRSWSCLHIDEGSLLCNNVVIQNNDIGPCGSDAFLQWADGISVSCRSAIVRNNIVKDPTSGGIVLFGSPGTLVINNTIWAENSTSLGGINMVDVVPWGGNYTGTVVRNNTIIGGFATDSKSASQHDGQNVDDVIIKIGIAIGPQTWFVDQFGANVSSSGTVLNNSLTGAFGYGIAITSAQNFTVQGNLLVGNTSFIGSRGPNCSASDPTPASAAFIVEFANVTTSTLQSDFQSVQDAKGLTCVLPPDGGDYWPYGGNPTSSSAEDSAKHWSSGAKAALAISIIVAVVAIIVGIIFAWRWAVKRQFKNSASTARSVKGYSRLSS</sequence>
<reference evidence="4" key="1">
    <citation type="submission" date="2019-10" db="EMBL/GenBank/DDBJ databases">
        <authorList>
            <consortium name="DOE Joint Genome Institute"/>
            <person name="Kuo A."/>
            <person name="Miyauchi S."/>
            <person name="Kiss E."/>
            <person name="Drula E."/>
            <person name="Kohler A."/>
            <person name="Sanchez-Garcia M."/>
            <person name="Andreopoulos B."/>
            <person name="Barry K.W."/>
            <person name="Bonito G."/>
            <person name="Buee M."/>
            <person name="Carver A."/>
            <person name="Chen C."/>
            <person name="Cichocki N."/>
            <person name="Clum A."/>
            <person name="Culley D."/>
            <person name="Crous P.W."/>
            <person name="Fauchery L."/>
            <person name="Girlanda M."/>
            <person name="Hayes R."/>
            <person name="Keri Z."/>
            <person name="LaButti K."/>
            <person name="Lipzen A."/>
            <person name="Lombard V."/>
            <person name="Magnuson J."/>
            <person name="Maillard F."/>
            <person name="Morin E."/>
            <person name="Murat C."/>
            <person name="Nolan M."/>
            <person name="Ohm R."/>
            <person name="Pangilinan J."/>
            <person name="Pereira M."/>
            <person name="Perotto S."/>
            <person name="Peter M."/>
            <person name="Riley R."/>
            <person name="Sitrit Y."/>
            <person name="Stielow B."/>
            <person name="Szollosi G."/>
            <person name="Zifcakova L."/>
            <person name="Stursova M."/>
            <person name="Spatafora J.W."/>
            <person name="Tedersoo L."/>
            <person name="Vaario L.-M."/>
            <person name="Yamada A."/>
            <person name="Yan M."/>
            <person name="Wang P."/>
            <person name="Xu J."/>
            <person name="Bruns T."/>
            <person name="Baldrian P."/>
            <person name="Vilgalys R."/>
            <person name="Henrissat B."/>
            <person name="Grigoriev I.V."/>
            <person name="Hibbett D."/>
            <person name="Nagy L.G."/>
            <person name="Martin F.M."/>
        </authorList>
    </citation>
    <scope>NUCLEOTIDE SEQUENCE</scope>
    <source>
        <strain evidence="4">Prilba</strain>
    </source>
</reference>
<dbReference type="Pfam" id="PF13229">
    <property type="entry name" value="Beta_helix"/>
    <property type="match status" value="1"/>
</dbReference>
<dbReference type="InterPro" id="IPR011050">
    <property type="entry name" value="Pectin_lyase_fold/virulence"/>
</dbReference>
<dbReference type="EMBL" id="WHVB01000020">
    <property type="protein sequence ID" value="KAF8472372.1"/>
    <property type="molecule type" value="Genomic_DNA"/>
</dbReference>
<dbReference type="AlphaFoldDB" id="A0A9P5MR01"/>
<dbReference type="OrthoDB" id="2587928at2759"/>
<evidence type="ECO:0000313" key="5">
    <source>
        <dbReference type="Proteomes" id="UP000759537"/>
    </source>
</evidence>
<evidence type="ECO:0000259" key="3">
    <source>
        <dbReference type="Pfam" id="PF13229"/>
    </source>
</evidence>
<accession>A0A9P5MR01</accession>
<proteinExistence type="predicted"/>
<feature type="signal peptide" evidence="2">
    <location>
        <begin position="1"/>
        <end position="22"/>
    </location>
</feature>
<dbReference type="InterPro" id="IPR012334">
    <property type="entry name" value="Pectin_lyas_fold"/>
</dbReference>
<comment type="caution">
    <text evidence="4">The sequence shown here is derived from an EMBL/GenBank/DDBJ whole genome shotgun (WGS) entry which is preliminary data.</text>
</comment>
<keyword evidence="1" id="KW-0472">Membrane</keyword>
<keyword evidence="5" id="KW-1185">Reference proteome</keyword>
<organism evidence="4 5">
    <name type="scientific">Russula ochroleuca</name>
    <dbReference type="NCBI Taxonomy" id="152965"/>
    <lineage>
        <taxon>Eukaryota</taxon>
        <taxon>Fungi</taxon>
        <taxon>Dikarya</taxon>
        <taxon>Basidiomycota</taxon>
        <taxon>Agaricomycotina</taxon>
        <taxon>Agaricomycetes</taxon>
        <taxon>Russulales</taxon>
        <taxon>Russulaceae</taxon>
        <taxon>Russula</taxon>
    </lineage>
</organism>
<feature type="transmembrane region" description="Helical" evidence="1">
    <location>
        <begin position="458"/>
        <end position="479"/>
    </location>
</feature>
<keyword evidence="1" id="KW-1133">Transmembrane helix</keyword>
<feature type="chain" id="PRO_5040289999" evidence="2">
    <location>
        <begin position="23"/>
        <end position="505"/>
    </location>
</feature>
<evidence type="ECO:0000256" key="1">
    <source>
        <dbReference type="SAM" id="Phobius"/>
    </source>
</evidence>